<sequence length="80" mass="8959">MRSTLPHPDLDLTDEEIDRICAGLTQNAAKVRYLRSLGLHVERKPNGRPLVNRAHYNEVRGGMRDFPMAEVGAGPVWGVH</sequence>
<accession>A0A0G3BL79</accession>
<evidence type="ECO:0008006" key="3">
    <source>
        <dbReference type="Google" id="ProtNLM"/>
    </source>
</evidence>
<dbReference type="KEGG" id="pbh:AAW51_2057"/>
<evidence type="ECO:0000313" key="2">
    <source>
        <dbReference type="Proteomes" id="UP000035352"/>
    </source>
</evidence>
<evidence type="ECO:0000313" key="1">
    <source>
        <dbReference type="EMBL" id="AKJ28748.1"/>
    </source>
</evidence>
<gene>
    <name evidence="1" type="ORF">AAW51_2057</name>
</gene>
<keyword evidence="2" id="KW-1185">Reference proteome</keyword>
<dbReference type="OrthoDB" id="8910501at2"/>
<dbReference type="RefSeq" id="WP_157359755.1">
    <property type="nucleotide sequence ID" value="NZ_CP011371.1"/>
</dbReference>
<proteinExistence type="predicted"/>
<name>A0A0G3BL79_9BURK</name>
<dbReference type="EMBL" id="CP011371">
    <property type="protein sequence ID" value="AKJ28748.1"/>
    <property type="molecule type" value="Genomic_DNA"/>
</dbReference>
<dbReference type="STRING" id="413882.AAW51_2057"/>
<dbReference type="Proteomes" id="UP000035352">
    <property type="component" value="Chromosome"/>
</dbReference>
<dbReference type="AlphaFoldDB" id="A0A0G3BL79"/>
<protein>
    <recommendedName>
        <fullName evidence="3">DUF4224 domain-containing protein</fullName>
    </recommendedName>
</protein>
<reference evidence="1 2" key="1">
    <citation type="submission" date="2015-05" db="EMBL/GenBank/DDBJ databases">
        <authorList>
            <person name="Tang B."/>
            <person name="Yu Y."/>
        </authorList>
    </citation>
    <scope>NUCLEOTIDE SEQUENCE [LARGE SCALE GENOMIC DNA]</scope>
    <source>
        <strain evidence="1 2">DSM 7029</strain>
    </source>
</reference>
<organism evidence="1 2">
    <name type="scientific">Caldimonas brevitalea</name>
    <dbReference type="NCBI Taxonomy" id="413882"/>
    <lineage>
        <taxon>Bacteria</taxon>
        <taxon>Pseudomonadati</taxon>
        <taxon>Pseudomonadota</taxon>
        <taxon>Betaproteobacteria</taxon>
        <taxon>Burkholderiales</taxon>
        <taxon>Sphaerotilaceae</taxon>
        <taxon>Caldimonas</taxon>
    </lineage>
</organism>